<comment type="caution">
    <text evidence="1">The sequence shown here is derived from an EMBL/GenBank/DDBJ whole genome shotgun (WGS) entry which is preliminary data.</text>
</comment>
<evidence type="ECO:0000313" key="2">
    <source>
        <dbReference type="Proteomes" id="UP000466104"/>
    </source>
</evidence>
<sequence>METEEIEAPSRIISLSEIGPLVIGKWSLIYVDSECIGKPGDLSFKPSKYDYIPDTHLKIQMVEPFLLNIQKPIYAIQSVKFVRIYSTETISYTRINHADDASRITGSNYADIFDRTNRTILNDWSWAFSHEPIEPKWWHHIVPKTWLR</sequence>
<keyword evidence="2" id="KW-1185">Reference proteome</keyword>
<evidence type="ECO:0000313" key="1">
    <source>
        <dbReference type="EMBL" id="MSS44876.1"/>
    </source>
</evidence>
<dbReference type="Proteomes" id="UP000466104">
    <property type="component" value="Unassembled WGS sequence"/>
</dbReference>
<gene>
    <name evidence="1" type="ORF">FYJ43_02150</name>
</gene>
<dbReference type="RefSeq" id="WP_154561515.1">
    <property type="nucleotide sequence ID" value="NZ_VUMG01000001.1"/>
</dbReference>
<organism evidence="1 2">
    <name type="scientific">Cutibacterium porci</name>
    <dbReference type="NCBI Taxonomy" id="2605781"/>
    <lineage>
        <taxon>Bacteria</taxon>
        <taxon>Bacillati</taxon>
        <taxon>Actinomycetota</taxon>
        <taxon>Actinomycetes</taxon>
        <taxon>Propionibacteriales</taxon>
        <taxon>Propionibacteriaceae</taxon>
        <taxon>Cutibacterium</taxon>
    </lineage>
</organism>
<reference evidence="1 2" key="1">
    <citation type="submission" date="2019-08" db="EMBL/GenBank/DDBJ databases">
        <title>In-depth cultivation of the pig gut microbiome towards novel bacterial diversity and tailored functional studies.</title>
        <authorList>
            <person name="Wylensek D."/>
            <person name="Hitch T.C.A."/>
            <person name="Clavel T."/>
        </authorList>
    </citation>
    <scope>NUCLEOTIDE SEQUENCE [LARGE SCALE GENOMIC DNA]</scope>
    <source>
        <strain evidence="1 2">WCA-380-WT-3A</strain>
    </source>
</reference>
<dbReference type="AlphaFoldDB" id="A0A7K0J4L3"/>
<proteinExistence type="predicted"/>
<accession>A0A7K0J4L3</accession>
<dbReference type="EMBL" id="VUMG01000001">
    <property type="protein sequence ID" value="MSS44876.1"/>
    <property type="molecule type" value="Genomic_DNA"/>
</dbReference>
<name>A0A7K0J4L3_9ACTN</name>
<protein>
    <submittedName>
        <fullName evidence="1">Uncharacterized protein</fullName>
    </submittedName>
</protein>